<feature type="domain" description="N-acetyltransferase" evidence="3">
    <location>
        <begin position="1"/>
        <end position="167"/>
    </location>
</feature>
<dbReference type="Pfam" id="PF00583">
    <property type="entry name" value="Acetyltransf_1"/>
    <property type="match status" value="1"/>
</dbReference>
<evidence type="ECO:0000313" key="5">
    <source>
        <dbReference type="Proteomes" id="UP000327179"/>
    </source>
</evidence>
<evidence type="ECO:0000256" key="1">
    <source>
        <dbReference type="ARBA" id="ARBA00022679"/>
    </source>
</evidence>
<organism evidence="4 5">
    <name type="scientific">Metapseudomonas lalkuanensis</name>
    <dbReference type="NCBI Taxonomy" id="2604832"/>
    <lineage>
        <taxon>Bacteria</taxon>
        <taxon>Pseudomonadati</taxon>
        <taxon>Pseudomonadota</taxon>
        <taxon>Gammaproteobacteria</taxon>
        <taxon>Pseudomonadales</taxon>
        <taxon>Pseudomonadaceae</taxon>
        <taxon>Metapseudomonas</taxon>
    </lineage>
</organism>
<proteinExistence type="predicted"/>
<reference evidence="4 5" key="1">
    <citation type="submission" date="2019-08" db="EMBL/GenBank/DDBJ databases">
        <title>Whole-genome Sequencing of e-waste polymer degrading bacterium Pseudomonas sp. strain PE08.</title>
        <authorList>
            <person name="Kirdat K."/>
            <person name="Debbarma P."/>
            <person name="Narawade N."/>
            <person name="Suyal D."/>
            <person name="Thorat V."/>
            <person name="Shouche Y."/>
            <person name="Goel R."/>
            <person name="Yadav A."/>
        </authorList>
    </citation>
    <scope>NUCLEOTIDE SEQUENCE [LARGE SCALE GENOMIC DNA]</scope>
    <source>
        <strain evidence="4 5">PE08</strain>
    </source>
</reference>
<evidence type="ECO:0000313" key="4">
    <source>
        <dbReference type="EMBL" id="QEY65094.1"/>
    </source>
</evidence>
<dbReference type="InterPro" id="IPR000182">
    <property type="entry name" value="GNAT_dom"/>
</dbReference>
<keyword evidence="5" id="KW-1185">Reference proteome</keyword>
<dbReference type="PROSITE" id="PS51186">
    <property type="entry name" value="GNAT"/>
    <property type="match status" value="1"/>
</dbReference>
<dbReference type="KEGG" id="plal:FXN65_24660"/>
<keyword evidence="2" id="KW-0012">Acyltransferase</keyword>
<protein>
    <submittedName>
        <fullName evidence="4">GNAT family N-acetyltransferase</fullName>
    </submittedName>
</protein>
<dbReference type="EMBL" id="CP043311">
    <property type="protein sequence ID" value="QEY65094.1"/>
    <property type="molecule type" value="Genomic_DNA"/>
</dbReference>
<dbReference type="PANTHER" id="PTHR43800:SF1">
    <property type="entry name" value="PEPTIDYL-LYSINE N-ACETYLTRANSFERASE YJAB"/>
    <property type="match status" value="1"/>
</dbReference>
<evidence type="ECO:0000256" key="2">
    <source>
        <dbReference type="ARBA" id="ARBA00023315"/>
    </source>
</evidence>
<dbReference type="Proteomes" id="UP000327179">
    <property type="component" value="Chromosome"/>
</dbReference>
<dbReference type="PANTHER" id="PTHR43800">
    <property type="entry name" value="PEPTIDYL-LYSINE N-ACETYLTRANSFERASE YJAB"/>
    <property type="match status" value="1"/>
</dbReference>
<keyword evidence="1 4" id="KW-0808">Transferase</keyword>
<sequence length="167" mass="17750">MTIRLATAADLPLLAAIEQNAAALFSPDDLPPEHRSDTLPLERLQQVRASGLLWVALAPSGAVAGFLVAEAAGDVLHVCEVSVTPEQGGKGLGRGLLATAIDHGRDAGYAALTLTTFAHVPWNLPFYERLGFRALAPAECGEHLQRILEAESLSGLRNRVAMRLDLP</sequence>
<dbReference type="RefSeq" id="WP_151137345.1">
    <property type="nucleotide sequence ID" value="NZ_CP043311.1"/>
</dbReference>
<gene>
    <name evidence="4" type="ORF">FXN65_24660</name>
</gene>
<evidence type="ECO:0000259" key="3">
    <source>
        <dbReference type="PROSITE" id="PS51186"/>
    </source>
</evidence>
<name>A0A5J6QRI7_9GAMM</name>
<accession>A0A5J6QRI7</accession>
<dbReference type="SUPFAM" id="SSF55729">
    <property type="entry name" value="Acyl-CoA N-acyltransferases (Nat)"/>
    <property type="match status" value="1"/>
</dbReference>
<dbReference type="Gene3D" id="3.40.630.30">
    <property type="match status" value="1"/>
</dbReference>
<dbReference type="GO" id="GO:0016747">
    <property type="term" value="F:acyltransferase activity, transferring groups other than amino-acyl groups"/>
    <property type="evidence" value="ECO:0007669"/>
    <property type="project" value="InterPro"/>
</dbReference>
<dbReference type="InterPro" id="IPR016181">
    <property type="entry name" value="Acyl_CoA_acyltransferase"/>
</dbReference>
<dbReference type="AlphaFoldDB" id="A0A5J6QRI7"/>